<reference evidence="3" key="2">
    <citation type="journal article" date="2022" name="Res Sq">
        <title>Comparative Genomics Reveals Insights into the Divergent Evolution of Astigmatic Mites and Household Pest Adaptations.</title>
        <authorList>
            <person name="Xiong Q."/>
            <person name="Wan A.T.-Y."/>
            <person name="Liu X.-Y."/>
            <person name="Fung C.S.-H."/>
            <person name="Xiao X."/>
            <person name="Malainual N."/>
            <person name="Hou J."/>
            <person name="Wang L."/>
            <person name="Wang M."/>
            <person name="Yang K."/>
            <person name="Cui Y."/>
            <person name="Leung E."/>
            <person name="Nong W."/>
            <person name="Shin S.-K."/>
            <person name="Au S."/>
            <person name="Jeong K.Y."/>
            <person name="Chew F.T."/>
            <person name="Hui J."/>
            <person name="Leung T.F."/>
            <person name="Tungtrongchitr A."/>
            <person name="Zhong N."/>
            <person name="Liu Z."/>
            <person name="Tsui S."/>
        </authorList>
    </citation>
    <scope>NUCLEOTIDE SEQUENCE</scope>
    <source>
        <strain evidence="3">Derf</strain>
        <tissue evidence="3">Whole organism</tissue>
    </source>
</reference>
<proteinExistence type="predicted"/>
<name>A0A922HN03_DERFA</name>
<sequence>MFTMKISIFLMATMVHHHVTVYGSPLNNDDNNNESTIFNPFINDDIIEELNVDDNPYLWQMAAFASRQMSDKRIKYKLMTLTAAEKIDSIYRLRVTLKRINNNDDVDAKNNVLYCTVEVNAMNDGQQWEMENFGCTIPAVIRIRDRNMEKSSSSPSTFVSNSVDKNVDLKTTNEEEKQEQQQQQQQPKHQPLNNVISNERIIDTIDKLREQKLRQTFSPFLYRQHIFATTMPQQTISYYQPRPTYSYQEVRPNYRFYY</sequence>
<dbReference type="EMBL" id="ASGP02000007">
    <property type="protein sequence ID" value="KAH9497832.1"/>
    <property type="molecule type" value="Genomic_DNA"/>
</dbReference>
<reference evidence="3" key="1">
    <citation type="submission" date="2013-05" db="EMBL/GenBank/DDBJ databases">
        <authorList>
            <person name="Yim A.K.Y."/>
            <person name="Chan T.F."/>
            <person name="Ji K.M."/>
            <person name="Liu X.Y."/>
            <person name="Zhou J.W."/>
            <person name="Li R.Q."/>
            <person name="Yang K.Y."/>
            <person name="Li J."/>
            <person name="Li M."/>
            <person name="Law P.T.W."/>
            <person name="Wu Y.L."/>
            <person name="Cai Z.L."/>
            <person name="Qin H."/>
            <person name="Bao Y."/>
            <person name="Leung R.K.K."/>
            <person name="Ng P.K.S."/>
            <person name="Zou J."/>
            <person name="Zhong X.J."/>
            <person name="Ran P.X."/>
            <person name="Zhong N.S."/>
            <person name="Liu Z.G."/>
            <person name="Tsui S.K.W."/>
        </authorList>
    </citation>
    <scope>NUCLEOTIDE SEQUENCE</scope>
    <source>
        <strain evidence="3">Derf</strain>
        <tissue evidence="3">Whole organism</tissue>
    </source>
</reference>
<feature type="compositionally biased region" description="Polar residues" evidence="1">
    <location>
        <begin position="187"/>
        <end position="196"/>
    </location>
</feature>
<gene>
    <name evidence="3" type="ORF">DERF_013787</name>
</gene>
<comment type="caution">
    <text evidence="3">The sequence shown here is derived from an EMBL/GenBank/DDBJ whole genome shotgun (WGS) entry which is preliminary data.</text>
</comment>
<feature type="chain" id="PRO_5036942258" evidence="2">
    <location>
        <begin position="24"/>
        <end position="258"/>
    </location>
</feature>
<feature type="signal peptide" evidence="2">
    <location>
        <begin position="1"/>
        <end position="23"/>
    </location>
</feature>
<evidence type="ECO:0000256" key="2">
    <source>
        <dbReference type="SAM" id="SignalP"/>
    </source>
</evidence>
<dbReference type="AlphaFoldDB" id="A0A922HN03"/>
<keyword evidence="4" id="KW-1185">Reference proteome</keyword>
<evidence type="ECO:0000313" key="3">
    <source>
        <dbReference type="EMBL" id="KAH9497832.1"/>
    </source>
</evidence>
<accession>A0A922HN03</accession>
<keyword evidence="2" id="KW-0732">Signal</keyword>
<organism evidence="3 4">
    <name type="scientific">Dermatophagoides farinae</name>
    <name type="common">American house dust mite</name>
    <dbReference type="NCBI Taxonomy" id="6954"/>
    <lineage>
        <taxon>Eukaryota</taxon>
        <taxon>Metazoa</taxon>
        <taxon>Ecdysozoa</taxon>
        <taxon>Arthropoda</taxon>
        <taxon>Chelicerata</taxon>
        <taxon>Arachnida</taxon>
        <taxon>Acari</taxon>
        <taxon>Acariformes</taxon>
        <taxon>Sarcoptiformes</taxon>
        <taxon>Astigmata</taxon>
        <taxon>Psoroptidia</taxon>
        <taxon>Analgoidea</taxon>
        <taxon>Pyroglyphidae</taxon>
        <taxon>Dermatophagoidinae</taxon>
        <taxon>Dermatophagoides</taxon>
    </lineage>
</organism>
<dbReference type="Proteomes" id="UP000790347">
    <property type="component" value="Unassembled WGS sequence"/>
</dbReference>
<evidence type="ECO:0000313" key="4">
    <source>
        <dbReference type="Proteomes" id="UP000790347"/>
    </source>
</evidence>
<protein>
    <submittedName>
        <fullName evidence="3">Uncharacterized protein</fullName>
    </submittedName>
</protein>
<evidence type="ECO:0000256" key="1">
    <source>
        <dbReference type="SAM" id="MobiDB-lite"/>
    </source>
</evidence>
<feature type="region of interest" description="Disordered" evidence="1">
    <location>
        <begin position="172"/>
        <end position="196"/>
    </location>
</feature>